<reference evidence="4" key="1">
    <citation type="journal article" date="2014" name="Int. J. Syst. Evol. Microbiol.">
        <title>Complete genome sequence of Corynebacterium casei LMG S-19264T (=DSM 44701T), isolated from a smear-ripened cheese.</title>
        <authorList>
            <consortium name="US DOE Joint Genome Institute (JGI-PGF)"/>
            <person name="Walter F."/>
            <person name="Albersmeier A."/>
            <person name="Kalinowski J."/>
            <person name="Ruckert C."/>
        </authorList>
    </citation>
    <scope>NUCLEOTIDE SEQUENCE</scope>
    <source>
        <strain evidence="4">CCM 7897</strain>
    </source>
</reference>
<dbReference type="GO" id="GO:0005829">
    <property type="term" value="C:cytosol"/>
    <property type="evidence" value="ECO:0007669"/>
    <property type="project" value="TreeGrafter"/>
</dbReference>
<evidence type="ECO:0000259" key="2">
    <source>
        <dbReference type="Pfam" id="PF05378"/>
    </source>
</evidence>
<dbReference type="PANTHER" id="PTHR11365">
    <property type="entry name" value="5-OXOPROLINASE RELATED"/>
    <property type="match status" value="1"/>
</dbReference>
<dbReference type="InterPro" id="IPR002821">
    <property type="entry name" value="Hydantoinase_A"/>
</dbReference>
<protein>
    <submittedName>
        <fullName evidence="4">Methylhydantoinase</fullName>
    </submittedName>
</protein>
<dbReference type="Pfam" id="PF05378">
    <property type="entry name" value="Hydant_A_N"/>
    <property type="match status" value="1"/>
</dbReference>
<comment type="caution">
    <text evidence="4">The sequence shown here is derived from an EMBL/GenBank/DDBJ whole genome shotgun (WGS) entry which is preliminary data.</text>
</comment>
<dbReference type="RefSeq" id="WP_188574822.1">
    <property type="nucleotide sequence ID" value="NZ_BMCT01000001.1"/>
</dbReference>
<dbReference type="GO" id="GO:0006749">
    <property type="term" value="P:glutathione metabolic process"/>
    <property type="evidence" value="ECO:0007669"/>
    <property type="project" value="TreeGrafter"/>
</dbReference>
<feature type="domain" description="Hydantoinase A/oxoprolinase" evidence="1">
    <location>
        <begin position="205"/>
        <end position="498"/>
    </location>
</feature>
<gene>
    <name evidence="4" type="ORF">GCM10007301_03480</name>
</gene>
<evidence type="ECO:0000313" key="4">
    <source>
        <dbReference type="EMBL" id="GGF47442.1"/>
    </source>
</evidence>
<dbReference type="Proteomes" id="UP000606044">
    <property type="component" value="Unassembled WGS sequence"/>
</dbReference>
<dbReference type="GO" id="GO:0017168">
    <property type="term" value="F:5-oxoprolinase (ATP-hydrolyzing) activity"/>
    <property type="evidence" value="ECO:0007669"/>
    <property type="project" value="TreeGrafter"/>
</dbReference>
<dbReference type="EMBL" id="BMCT01000001">
    <property type="protein sequence ID" value="GGF47442.1"/>
    <property type="molecule type" value="Genomic_DNA"/>
</dbReference>
<dbReference type="Pfam" id="PF01968">
    <property type="entry name" value="Hydantoinase_A"/>
    <property type="match status" value="1"/>
</dbReference>
<evidence type="ECO:0000259" key="3">
    <source>
        <dbReference type="Pfam" id="PF19278"/>
    </source>
</evidence>
<name>A0A917F4E0_9HYPH</name>
<evidence type="ECO:0000259" key="1">
    <source>
        <dbReference type="Pfam" id="PF01968"/>
    </source>
</evidence>
<sequence>MPSHVRVASDVGGTFTDSIAYDEAARRITVSKVSTTPANRAVGTVQGLKKALALQGATGASVDYVGHGMTTATNAVIQRKGARTAFITNRGFRDLLLIGRQDRPSLFDINKLRPTPLVPRELCFTAGGRMDAQGQEVEPLDEADLAAAAAQMKAEGVEAVGVLFLHSYANPTHERRAKDVLEKLLPGVMICASVDVLAEFREYERASTTVLNAFLQPVMEGYLKSLSALLQDEAEGLGLRTSVPIMVMEASGGLMTLDSARAKPVHTVLSGPAGGVVASAHVAARAGVPDIITMDIGGTSTDISLIRDGRPEVTRSASLETVPIRLPVIDINAIGAGGGSIAWIDDGGALRVGPMSAEAQPGPACYGRGGTRPTVTDANLVLGRFDGATRLGGDMSLDMEAARRVIEEEVAKPLGLDVLEAAAGILRVAHANIVRGIRVVSVERGYDPRDFALVPFGGAGPMHGTPVARELRMTKILVPPTPGILCALGQLVSDLRHDFLETHIAPYARFDVAEAEAVVGRLIAKGHDLLAEDNVPMDKRTVEVRVDVRYIGQSFELAMPLDMLSGAPFADVWAKLPEQFHTGHLKRFGHSDPRAPVEIVGFGVTAVGHIDTPELPMVPEGTAVPPAEALMGERQIYFEAVAAGETGQFYTSPVYARDKLLAGNIVTGPAVIEEVSATSVLYPGDRATVHVSGSILVEVTP</sequence>
<feature type="domain" description="Acetophenone carboxylase-like C-terminal" evidence="3">
    <location>
        <begin position="522"/>
        <end position="689"/>
    </location>
</feature>
<dbReference type="InterPro" id="IPR049517">
    <property type="entry name" value="ACX-like_C"/>
</dbReference>
<dbReference type="PANTHER" id="PTHR11365:SF23">
    <property type="entry name" value="HYPOTHETICAL 5-OXOPROLINASE (EUROFUNG)-RELATED"/>
    <property type="match status" value="1"/>
</dbReference>
<evidence type="ECO:0000313" key="5">
    <source>
        <dbReference type="Proteomes" id="UP000606044"/>
    </source>
</evidence>
<dbReference type="AlphaFoldDB" id="A0A917F4E0"/>
<accession>A0A917F4E0</accession>
<keyword evidence="5" id="KW-1185">Reference proteome</keyword>
<reference evidence="4" key="2">
    <citation type="submission" date="2020-09" db="EMBL/GenBank/DDBJ databases">
        <authorList>
            <person name="Sun Q."/>
            <person name="Sedlacek I."/>
        </authorList>
    </citation>
    <scope>NUCLEOTIDE SEQUENCE</scope>
    <source>
        <strain evidence="4">CCM 7897</strain>
    </source>
</reference>
<dbReference type="InterPro" id="IPR045079">
    <property type="entry name" value="Oxoprolinase-like"/>
</dbReference>
<dbReference type="InterPro" id="IPR008040">
    <property type="entry name" value="Hydant_A_N"/>
</dbReference>
<feature type="domain" description="Hydantoinase/oxoprolinase N-terminal" evidence="2">
    <location>
        <begin position="6"/>
        <end position="184"/>
    </location>
</feature>
<proteinExistence type="predicted"/>
<organism evidence="4 5">
    <name type="scientific">Azorhizobium oxalatiphilum</name>
    <dbReference type="NCBI Taxonomy" id="980631"/>
    <lineage>
        <taxon>Bacteria</taxon>
        <taxon>Pseudomonadati</taxon>
        <taxon>Pseudomonadota</taxon>
        <taxon>Alphaproteobacteria</taxon>
        <taxon>Hyphomicrobiales</taxon>
        <taxon>Xanthobacteraceae</taxon>
        <taxon>Azorhizobium</taxon>
    </lineage>
</organism>
<dbReference type="Pfam" id="PF19278">
    <property type="entry name" value="Hydant_A_C"/>
    <property type="match status" value="1"/>
</dbReference>